<gene>
    <name evidence="3" type="ORF">EKO24_013335</name>
</gene>
<feature type="transmembrane region" description="Helical" evidence="2">
    <location>
        <begin position="20"/>
        <end position="44"/>
    </location>
</feature>
<evidence type="ECO:0000256" key="1">
    <source>
        <dbReference type="SAM" id="MobiDB-lite"/>
    </source>
</evidence>
<accession>A0ABY3C8V6</accession>
<keyword evidence="2" id="KW-0472">Membrane</keyword>
<feature type="region of interest" description="Disordered" evidence="1">
    <location>
        <begin position="82"/>
        <end position="116"/>
    </location>
</feature>
<comment type="caution">
    <text evidence="3">The sequence shown here is derived from an EMBL/GenBank/DDBJ whole genome shotgun (WGS) entry which is preliminary data.</text>
</comment>
<dbReference type="EMBL" id="RYFG02000103">
    <property type="protein sequence ID" value="TRW93090.1"/>
    <property type="molecule type" value="Genomic_DNA"/>
</dbReference>
<dbReference type="RefSeq" id="WP_127027525.1">
    <property type="nucleotide sequence ID" value="NZ_RYFG02000103.1"/>
</dbReference>
<feature type="compositionally biased region" description="Low complexity" evidence="1">
    <location>
        <begin position="82"/>
        <end position="98"/>
    </location>
</feature>
<dbReference type="Proteomes" id="UP000733744">
    <property type="component" value="Unassembled WGS sequence"/>
</dbReference>
<name>A0ABY3C8V6_9GAMM</name>
<keyword evidence="4" id="KW-1185">Reference proteome</keyword>
<proteinExistence type="predicted"/>
<reference evidence="3 4" key="1">
    <citation type="journal article" date="2019" name="Antonie Van Leeuwenhoek">
        <title>Description of 'Ca. Methylobacter oryzae' KRF1, a novel species from the environmentally important Methylobacter clade 2.</title>
        <authorList>
            <person name="Khatri K."/>
            <person name="Mohite J.A."/>
            <person name="Pandit P.S."/>
            <person name="Bahulikar R."/>
            <person name="Rahalkar M.C."/>
        </authorList>
    </citation>
    <scope>NUCLEOTIDE SEQUENCE [LARGE SCALE GENOMIC DNA]</scope>
    <source>
        <strain evidence="3 4">KRF1</strain>
    </source>
</reference>
<organism evidence="3 4">
    <name type="scientific">Candidatus Methylobacter oryzae</name>
    <dbReference type="NCBI Taxonomy" id="2497749"/>
    <lineage>
        <taxon>Bacteria</taxon>
        <taxon>Pseudomonadati</taxon>
        <taxon>Pseudomonadota</taxon>
        <taxon>Gammaproteobacteria</taxon>
        <taxon>Methylococcales</taxon>
        <taxon>Methylococcaceae</taxon>
        <taxon>Methylobacter</taxon>
    </lineage>
</organism>
<feature type="compositionally biased region" description="Basic and acidic residues" evidence="1">
    <location>
        <begin position="105"/>
        <end position="116"/>
    </location>
</feature>
<protein>
    <submittedName>
        <fullName evidence="3">Uncharacterized protein</fullName>
    </submittedName>
</protein>
<evidence type="ECO:0000313" key="3">
    <source>
        <dbReference type="EMBL" id="TRW93090.1"/>
    </source>
</evidence>
<evidence type="ECO:0000313" key="4">
    <source>
        <dbReference type="Proteomes" id="UP000733744"/>
    </source>
</evidence>
<evidence type="ECO:0000256" key="2">
    <source>
        <dbReference type="SAM" id="Phobius"/>
    </source>
</evidence>
<keyword evidence="2" id="KW-0812">Transmembrane</keyword>
<keyword evidence="2" id="KW-1133">Transmembrane helix</keyword>
<sequence>MKVVKVPSPTRLLCGGALAYWLSHIINPAFVAIAVMIVLFIPIFTTDYFSDQLVEAHVPAPLPQPSYSDHQLVQAPDEHKLLLPGKSSSSLGLLNSDSENQTENKPADSRKVILTR</sequence>